<reference evidence="1 2" key="1">
    <citation type="journal article" date="2023" name="G3 (Bethesda)">
        <title>A chromosome-level genome assembly of Zasmidium syzygii isolated from banana leaves.</title>
        <authorList>
            <person name="van Westerhoven A.C."/>
            <person name="Mehrabi R."/>
            <person name="Talebi R."/>
            <person name="Steentjes M.B.F."/>
            <person name="Corcolon B."/>
            <person name="Chong P.A."/>
            <person name="Kema G.H.J."/>
            <person name="Seidl M.F."/>
        </authorList>
    </citation>
    <scope>NUCLEOTIDE SEQUENCE [LARGE SCALE GENOMIC DNA]</scope>
    <source>
        <strain evidence="1 2">P124</strain>
    </source>
</reference>
<keyword evidence="2" id="KW-1185">Reference proteome</keyword>
<protein>
    <submittedName>
        <fullName evidence="1">Uncharacterized protein</fullName>
    </submittedName>
</protein>
<dbReference type="PANTHER" id="PTHR38111:SF2">
    <property type="entry name" value="FINGER DOMAIN PROTEIN, PUTATIVE (AFU_ORTHOLOGUE AFUA_1G01560)-RELATED"/>
    <property type="match status" value="1"/>
</dbReference>
<dbReference type="EMBL" id="JAXOVC010000011">
    <property type="protein sequence ID" value="KAK4495994.1"/>
    <property type="molecule type" value="Genomic_DNA"/>
</dbReference>
<gene>
    <name evidence="1" type="ORF">PRZ48_013262</name>
</gene>
<accession>A0ABR0E3K3</accession>
<evidence type="ECO:0000313" key="2">
    <source>
        <dbReference type="Proteomes" id="UP001305779"/>
    </source>
</evidence>
<sequence>MNWAATPRVHFDEENLKREHDHRSRKALARPWPSLSSTSLLARKAIRWLQATGKEHSLYVHIPSRIGHSPCLDLALTANMEAHSIDAGDASVSEERCFHTCTLATGALQSLMKSGRGATSDEAMLTVALLFNFEADVRAWSIERRRGPVDQSAVLHMKGLAAMFTSRPPEPDASAALRALWYASSFYVAFILQLFSSKTSSPFERPAWLEIEPLADDGQGDESRIEAMRSLRKISNKLFICLPRLIKLCQRVRRGDTDEETKEAATKVAKLLHGLQDTSAEDRLLHSINVVKTPDKESPGKELIPYIFRFASFTEYESALSYWTTRLLVLQQCRRLTTIIPETFSTPDLESEGTRTAKNIMMSWSSILHYKPITKMRGSVALQAVWGILSEFDLCKKKEENEEIVRHWLLRRSNELSGGVCVLTAAHLDGFAALQSGDGIWMPQMGAFE</sequence>
<name>A0ABR0E3K3_ZASCE</name>
<evidence type="ECO:0000313" key="1">
    <source>
        <dbReference type="EMBL" id="KAK4495994.1"/>
    </source>
</evidence>
<dbReference type="PANTHER" id="PTHR38111">
    <property type="entry name" value="ZN(2)-C6 FUNGAL-TYPE DOMAIN-CONTAINING PROTEIN-RELATED"/>
    <property type="match status" value="1"/>
</dbReference>
<dbReference type="Proteomes" id="UP001305779">
    <property type="component" value="Unassembled WGS sequence"/>
</dbReference>
<comment type="caution">
    <text evidence="1">The sequence shown here is derived from an EMBL/GenBank/DDBJ whole genome shotgun (WGS) entry which is preliminary data.</text>
</comment>
<organism evidence="1 2">
    <name type="scientific">Zasmidium cellare</name>
    <name type="common">Wine cellar mold</name>
    <name type="synonym">Racodium cellare</name>
    <dbReference type="NCBI Taxonomy" id="395010"/>
    <lineage>
        <taxon>Eukaryota</taxon>
        <taxon>Fungi</taxon>
        <taxon>Dikarya</taxon>
        <taxon>Ascomycota</taxon>
        <taxon>Pezizomycotina</taxon>
        <taxon>Dothideomycetes</taxon>
        <taxon>Dothideomycetidae</taxon>
        <taxon>Mycosphaerellales</taxon>
        <taxon>Mycosphaerellaceae</taxon>
        <taxon>Zasmidium</taxon>
    </lineage>
</organism>
<dbReference type="InterPro" id="IPR053178">
    <property type="entry name" value="Osmoadaptation_assoc"/>
</dbReference>
<proteinExistence type="predicted"/>